<evidence type="ECO:0000313" key="2">
    <source>
        <dbReference type="EMBL" id="QLL34729.1"/>
    </source>
</evidence>
<evidence type="ECO:0000256" key="1">
    <source>
        <dbReference type="SAM" id="MobiDB-lite"/>
    </source>
</evidence>
<gene>
    <name evidence="2" type="ORF">HG536_0H01040</name>
</gene>
<evidence type="ECO:0000313" key="3">
    <source>
        <dbReference type="Proteomes" id="UP000515788"/>
    </source>
</evidence>
<reference evidence="2 3" key="1">
    <citation type="submission" date="2020-06" db="EMBL/GenBank/DDBJ databases">
        <title>The yeast mating-type switching endonuclease HO is a domesticated member of an unorthodox homing genetic element family.</title>
        <authorList>
            <person name="Coughlan A.Y."/>
            <person name="Lombardi L."/>
            <person name="Braun-Galleani S."/>
            <person name="Martos A.R."/>
            <person name="Galeote V."/>
            <person name="Bigey F."/>
            <person name="Dequin S."/>
            <person name="Byrne K.P."/>
            <person name="Wolfe K.H."/>
        </authorList>
    </citation>
    <scope>NUCLEOTIDE SEQUENCE [LARGE SCALE GENOMIC DNA]</scope>
    <source>
        <strain evidence="2 3">CBS764</strain>
    </source>
</reference>
<accession>A0A7G3ZMJ3</accession>
<keyword evidence="3" id="KW-1185">Reference proteome</keyword>
<dbReference type="EMBL" id="CP059253">
    <property type="protein sequence ID" value="QLL34729.1"/>
    <property type="molecule type" value="Genomic_DNA"/>
</dbReference>
<feature type="compositionally biased region" description="Basic residues" evidence="1">
    <location>
        <begin position="1"/>
        <end position="13"/>
    </location>
</feature>
<feature type="region of interest" description="Disordered" evidence="1">
    <location>
        <begin position="131"/>
        <end position="151"/>
    </location>
</feature>
<dbReference type="Proteomes" id="UP000515788">
    <property type="component" value="Chromosome 8"/>
</dbReference>
<dbReference type="GeneID" id="59327995"/>
<feature type="compositionally biased region" description="Basic residues" evidence="1">
    <location>
        <begin position="131"/>
        <end position="140"/>
    </location>
</feature>
<protein>
    <submittedName>
        <fullName evidence="2">Uncharacterized protein</fullName>
    </submittedName>
</protein>
<dbReference type="KEGG" id="tgb:HG536_0H01040"/>
<dbReference type="AlphaFoldDB" id="A0A7G3ZMJ3"/>
<organism evidence="2 3">
    <name type="scientific">Torulaspora globosa</name>
    <dbReference type="NCBI Taxonomy" id="48254"/>
    <lineage>
        <taxon>Eukaryota</taxon>
        <taxon>Fungi</taxon>
        <taxon>Dikarya</taxon>
        <taxon>Ascomycota</taxon>
        <taxon>Saccharomycotina</taxon>
        <taxon>Saccharomycetes</taxon>
        <taxon>Saccharomycetales</taxon>
        <taxon>Saccharomycetaceae</taxon>
        <taxon>Torulaspora</taxon>
    </lineage>
</organism>
<proteinExistence type="predicted"/>
<dbReference type="RefSeq" id="XP_037141403.1">
    <property type="nucleotide sequence ID" value="XM_037285507.1"/>
</dbReference>
<feature type="region of interest" description="Disordered" evidence="1">
    <location>
        <begin position="1"/>
        <end position="32"/>
    </location>
</feature>
<sequence>MHFPFKTKNHLKRFSNNTSTDPHLRTTTFHGGDPISGPSLKVKWKSSLCLLKDRIHKAHQTTPFFAVSHTWPGTDVALYGSETCSYQHHHRNHDLDLHQCEKLTKRMSSKKENVKWLSKSISKRLSSHFNRTIKSKKSRKISTSNGSSLDW</sequence>
<feature type="compositionally biased region" description="Polar residues" evidence="1">
    <location>
        <begin position="14"/>
        <end position="29"/>
    </location>
</feature>
<name>A0A7G3ZMJ3_9SACH</name>